<gene>
    <name evidence="2" type="ORF">F3Y22_tig00112069pilonHSYRG00002</name>
</gene>
<reference evidence="2" key="1">
    <citation type="submission" date="2019-09" db="EMBL/GenBank/DDBJ databases">
        <title>Draft genome information of white flower Hibiscus syriacus.</title>
        <authorList>
            <person name="Kim Y.-M."/>
        </authorList>
    </citation>
    <scope>NUCLEOTIDE SEQUENCE [LARGE SCALE GENOMIC DNA]</scope>
    <source>
        <strain evidence="2">YM2019G1</strain>
    </source>
</reference>
<proteinExistence type="predicted"/>
<evidence type="ECO:0000313" key="3">
    <source>
        <dbReference type="Proteomes" id="UP000436088"/>
    </source>
</evidence>
<sequence>MMVTHQDFALFDLEPRKPNEYPMSGAFIEGMPLKHDQSKPQLEEQFATLNDQFQAFRTQTEEMQNQVALISPMQNTLTQLATMVEGIQLQLTQAMKHSEHDIGKSKNSINKGSHQYSSLKSTLNLQSINPMSSVKPPILSLPPFNRSNPLDWIFQDELYFNYYQLPPEDRLSTISFYMQGQALSWFMWMYNNRQLTTWDTFVRALEMRFGPSSYDNHRATLFKLRQTEFYLSLAAYFGLSSPKTLSVSGEIQGQNMLKDGDIRSSHSPYSSPVLLVKKNMGHGAFVSTTVLSMPSLLKIDFQSRRWMNYWMSSMVLRYFQRSICASGIASSLSDLLKSQQFRWNERVEGAFKELKDAMTQVPVLAIPDFTVSFKLTTDASGTAIRVVLSQGDHPIAYFSKKLVPRMQAASVYVLQTPEQYKWLIKLMGYDYEIIYKPGKENKVAYALSRVQTCSYVAIITPEFTWLSPLREYFATEPKGMDFIQNMKVDLILGFIVHDGLIYFNGRLYILQRLNSNNNYLLNMIPPHLVDIQATEPH</sequence>
<dbReference type="AlphaFoldDB" id="A0A6A2X6P2"/>
<feature type="domain" description="Reverse transcriptase/retrotransposon-derived protein RNase H-like" evidence="1">
    <location>
        <begin position="343"/>
        <end position="412"/>
    </location>
</feature>
<dbReference type="InterPro" id="IPR041577">
    <property type="entry name" value="RT_RNaseH_2"/>
</dbReference>
<dbReference type="Proteomes" id="UP000436088">
    <property type="component" value="Unassembled WGS sequence"/>
</dbReference>
<dbReference type="Pfam" id="PF17919">
    <property type="entry name" value="RT_RNaseH_2"/>
    <property type="match status" value="1"/>
</dbReference>
<organism evidence="2 3">
    <name type="scientific">Hibiscus syriacus</name>
    <name type="common">Rose of Sharon</name>
    <dbReference type="NCBI Taxonomy" id="106335"/>
    <lineage>
        <taxon>Eukaryota</taxon>
        <taxon>Viridiplantae</taxon>
        <taxon>Streptophyta</taxon>
        <taxon>Embryophyta</taxon>
        <taxon>Tracheophyta</taxon>
        <taxon>Spermatophyta</taxon>
        <taxon>Magnoliopsida</taxon>
        <taxon>eudicotyledons</taxon>
        <taxon>Gunneridae</taxon>
        <taxon>Pentapetalae</taxon>
        <taxon>rosids</taxon>
        <taxon>malvids</taxon>
        <taxon>Malvales</taxon>
        <taxon>Malvaceae</taxon>
        <taxon>Malvoideae</taxon>
        <taxon>Hibiscus</taxon>
    </lineage>
</organism>
<dbReference type="EMBL" id="VEPZ02001496">
    <property type="protein sequence ID" value="KAE8670841.1"/>
    <property type="molecule type" value="Genomic_DNA"/>
</dbReference>
<dbReference type="Gene3D" id="3.30.70.270">
    <property type="match status" value="1"/>
</dbReference>
<dbReference type="PANTHER" id="PTHR34072:SF50">
    <property type="entry name" value="NUCLEOTIDYLTRANSFERASE, RIBONUCLEASE H"/>
    <property type="match status" value="1"/>
</dbReference>
<dbReference type="InterPro" id="IPR043502">
    <property type="entry name" value="DNA/RNA_pol_sf"/>
</dbReference>
<dbReference type="PANTHER" id="PTHR34072">
    <property type="entry name" value="ENZYMATIC POLYPROTEIN-RELATED"/>
    <property type="match status" value="1"/>
</dbReference>
<protein>
    <recommendedName>
        <fullName evidence="1">Reverse transcriptase/retrotransposon-derived protein RNase H-like domain-containing protein</fullName>
    </recommendedName>
</protein>
<keyword evidence="3" id="KW-1185">Reference proteome</keyword>
<comment type="caution">
    <text evidence="2">The sequence shown here is derived from an EMBL/GenBank/DDBJ whole genome shotgun (WGS) entry which is preliminary data.</text>
</comment>
<evidence type="ECO:0000313" key="2">
    <source>
        <dbReference type="EMBL" id="KAE8670841.1"/>
    </source>
</evidence>
<dbReference type="SUPFAM" id="SSF56672">
    <property type="entry name" value="DNA/RNA polymerases"/>
    <property type="match status" value="1"/>
</dbReference>
<accession>A0A6A2X6P2</accession>
<evidence type="ECO:0000259" key="1">
    <source>
        <dbReference type="Pfam" id="PF17919"/>
    </source>
</evidence>
<name>A0A6A2X6P2_HIBSY</name>
<dbReference type="InterPro" id="IPR043128">
    <property type="entry name" value="Rev_trsase/Diguanyl_cyclase"/>
</dbReference>